<dbReference type="Gene3D" id="2.60.120.200">
    <property type="match status" value="1"/>
</dbReference>
<name>C3PEW9_CORA7</name>
<evidence type="ECO:0000256" key="1">
    <source>
        <dbReference type="SAM" id="MobiDB-lite"/>
    </source>
</evidence>
<organism evidence="3 4">
    <name type="scientific">Corynebacterium aurimucosum (strain ATCC 700975 / DSM 44827 / CIP 107346 / CN-1)</name>
    <name type="common">Corynebacterium nigricans</name>
    <dbReference type="NCBI Taxonomy" id="548476"/>
    <lineage>
        <taxon>Bacteria</taxon>
        <taxon>Bacillati</taxon>
        <taxon>Actinomycetota</taxon>
        <taxon>Actinomycetes</taxon>
        <taxon>Mycobacteriales</taxon>
        <taxon>Corynebacteriaceae</taxon>
        <taxon>Corynebacterium</taxon>
    </lineage>
</organism>
<dbReference type="SUPFAM" id="SSF49899">
    <property type="entry name" value="Concanavalin A-like lectins/glucanases"/>
    <property type="match status" value="1"/>
</dbReference>
<evidence type="ECO:0000313" key="4">
    <source>
        <dbReference type="Proteomes" id="UP000002077"/>
    </source>
</evidence>
<reference evidence="3 4" key="1">
    <citation type="journal article" date="2010" name="BMC Genomics">
        <title>Complete genome sequence and lifestyle of black-pigmented Corynebacterium aurimucosum ATCC 700975 (formerly C. nigricans CN-1) isolated from a vaginal swab of a woman with spontaneous abortion.</title>
        <authorList>
            <person name="Trost E."/>
            <person name="Gotker S."/>
            <person name="Schneider J."/>
            <person name="Schneiker-Bekel S."/>
            <person name="Szczepanowski R."/>
            <person name="Tilker A."/>
            <person name="Viehoever P."/>
            <person name="Arnold W."/>
            <person name="Bekel T."/>
            <person name="Blom J."/>
            <person name="Gartemann K.H."/>
            <person name="Linke B."/>
            <person name="Goesmann A."/>
            <person name="Puhler A."/>
            <person name="Shukla S.K."/>
            <person name="Tauch A."/>
        </authorList>
    </citation>
    <scope>NUCLEOTIDE SEQUENCE [LARGE SCALE GENOMIC DNA]</scope>
    <source>
        <strain evidence="4">ATCC 700975 / DSM 44827 / CIP 107346 / CN-1</strain>
    </source>
</reference>
<gene>
    <name evidence="3" type="ordered locus">cauri_0776</name>
</gene>
<evidence type="ECO:0000313" key="3">
    <source>
        <dbReference type="EMBL" id="ACP32373.1"/>
    </source>
</evidence>
<dbReference type="HOGENOM" id="CLU_018576_0_0_11"/>
<dbReference type="InterPro" id="IPR051918">
    <property type="entry name" value="STPP_CPPED1"/>
</dbReference>
<dbReference type="AlphaFoldDB" id="C3PEW9"/>
<keyword evidence="2" id="KW-0812">Transmembrane</keyword>
<dbReference type="InterPro" id="IPR029052">
    <property type="entry name" value="Metallo-depent_PP-like"/>
</dbReference>
<protein>
    <submittedName>
        <fullName evidence="3">Putative membrane protein</fullName>
    </submittedName>
</protein>
<dbReference type="EMBL" id="CP001601">
    <property type="protein sequence ID" value="ACP32373.1"/>
    <property type="molecule type" value="Genomic_DNA"/>
</dbReference>
<feature type="region of interest" description="Disordered" evidence="1">
    <location>
        <begin position="662"/>
        <end position="700"/>
    </location>
</feature>
<dbReference type="SUPFAM" id="SSF56300">
    <property type="entry name" value="Metallo-dependent phosphatases"/>
    <property type="match status" value="1"/>
</dbReference>
<keyword evidence="4" id="KW-1185">Reference proteome</keyword>
<dbReference type="STRING" id="548476.cauri_0776"/>
<dbReference type="InterPro" id="IPR013320">
    <property type="entry name" value="ConA-like_dom_sf"/>
</dbReference>
<proteinExistence type="predicted"/>
<keyword evidence="2" id="KW-0472">Membrane</keyword>
<dbReference type="Proteomes" id="UP000002077">
    <property type="component" value="Chromosome"/>
</dbReference>
<dbReference type="PANTHER" id="PTHR43143">
    <property type="entry name" value="METALLOPHOSPHOESTERASE, CALCINEURIN SUPERFAMILY"/>
    <property type="match status" value="1"/>
</dbReference>
<dbReference type="PANTHER" id="PTHR43143:SF5">
    <property type="entry name" value="SECRETED PROTEIN"/>
    <property type="match status" value="1"/>
</dbReference>
<keyword evidence="2" id="KW-1133">Transmembrane helix</keyword>
<dbReference type="KEGG" id="car:cauri_0776"/>
<dbReference type="Pfam" id="PF13385">
    <property type="entry name" value="Laminin_G_3"/>
    <property type="match status" value="1"/>
</dbReference>
<feature type="compositionally biased region" description="Low complexity" evidence="1">
    <location>
        <begin position="671"/>
        <end position="689"/>
    </location>
</feature>
<dbReference type="eggNOG" id="COG1409">
    <property type="taxonomic scope" value="Bacteria"/>
</dbReference>
<sequence length="758" mass="82354">MSLLALFTVIGRSMTSRRLLGTLVTASVAGTFLVAPASADESGEGLGSRFSIGVLPDTQFYSRYSTPETGNLAQARYGSEPFKVQTEWLVKNQDALNMDFATHLGDVVDQADVEGEWKVADEAIKVLDDSNLNYSILPGNHDMAQDGSAHPFNDYFSAERAKAANPDTFQERHTAVNSDSEYHIFEAEGQKYLVLALGWRADDTALEWAQGVLDAHPDLPVILTSHEVLNIDGAGEVFYSDDYGQGLWDKFIKKNDQIFLTMGGHHHGAGYRVDKNDAGHDVIGILQDYQMAYQGGNGLLGVLEFDLSGNELEMTALSPWVAQKPAEELTQFDKLILDGTGDSYHVPLNFKERFAGFAPEWTIGDENDPDLGQKARDIAEEGYTPYTIPQDQLPEGPNDFVKADETVFHWRPGQTKNKDGKQLGDGAVATEGAIIPDAFGSDGAGDLVREGGPSNLGERITYTKDHHPLSSDSGSLYWSDPAGKAAMAEFRSKEGAEINKVDTSAGYTFESFVKIPKDFNGSEHGWGSALSRDSSIAELVDGSDDTDPTVMFGISNLRELRWWAEPKEGEGSTVWSHEVPTDEWMHIAVVNKSNSDTVEMFINGAPILRNAKGAEGLLPRDLQWVMGAGFDNRKPQDPWYGWIGETRLTQGVLDSDEWLTARPAVKDEEPSSSATTSPSESTTEPSTPAKPTNTKEPSASDIGQAFFAGSSRGAKIILPIVAVIAAVGGAAYALIPTINRLFGLNIPQPKLPKIPGLN</sequence>
<accession>C3PEW9</accession>
<feature type="transmembrane region" description="Helical" evidence="2">
    <location>
        <begin position="716"/>
        <end position="735"/>
    </location>
</feature>
<evidence type="ECO:0000256" key="2">
    <source>
        <dbReference type="SAM" id="Phobius"/>
    </source>
</evidence>
<dbReference type="Gene3D" id="3.60.21.10">
    <property type="match status" value="1"/>
</dbReference>